<comment type="caution">
    <text evidence="2">The sequence shown here is derived from an EMBL/GenBank/DDBJ whole genome shotgun (WGS) entry which is preliminary data.</text>
</comment>
<name>A0A5B7G157_PORTR</name>
<evidence type="ECO:0000313" key="3">
    <source>
        <dbReference type="Proteomes" id="UP000324222"/>
    </source>
</evidence>
<sequence length="360" mass="40888">MVTDFLKLLVTSLPATPTPGTVKGDEDEVDLQQHLEKLSSQRYPIESNTQNRDTMREYIIERMTNYGLEVEQQKFNTTISEDPIGIDSQYIKVQGTNVIGIQRAVTEHPGAVVVVGADYDSNGVDDPLFHNGAGVATLLEAARLYTINERWSGRYVANYTTIFVAFDINTKLHKNSPGHPGGYYFVQNWLMPFLKQNADYFGGAIILDSIMNVNYNIYTQVLSNNFQENRRAERFRLEDMRLQSGMKFDNLLGEFVKSDNIHFWNAKDASNRTVQLPALLLTDTKAFRNMEKECVTDPCRAVDLVTEERLEFVEATVRSVTTFLFNRQTTRLPEQPSSGMSNLPSAIMTVLMFALVRLHM</sequence>
<proteinExistence type="inferred from homology"/>
<accession>A0A5B7G157</accession>
<dbReference type="Gene3D" id="3.40.630.10">
    <property type="entry name" value="Zn peptidases"/>
    <property type="match status" value="1"/>
</dbReference>
<dbReference type="InterPro" id="IPR045175">
    <property type="entry name" value="M28_fam"/>
</dbReference>
<evidence type="ECO:0008006" key="4">
    <source>
        <dbReference type="Google" id="ProtNLM"/>
    </source>
</evidence>
<gene>
    <name evidence="2" type="ORF">E2C01_045191</name>
</gene>
<dbReference type="PANTHER" id="PTHR12147">
    <property type="entry name" value="METALLOPEPTIDASE M28 FAMILY MEMBER"/>
    <property type="match status" value="1"/>
</dbReference>
<evidence type="ECO:0000256" key="1">
    <source>
        <dbReference type="ARBA" id="ARBA00005634"/>
    </source>
</evidence>
<evidence type="ECO:0000313" key="2">
    <source>
        <dbReference type="EMBL" id="MPC51347.1"/>
    </source>
</evidence>
<dbReference type="Proteomes" id="UP000324222">
    <property type="component" value="Unassembled WGS sequence"/>
</dbReference>
<reference evidence="2 3" key="1">
    <citation type="submission" date="2019-05" db="EMBL/GenBank/DDBJ databases">
        <title>Another draft genome of Portunus trituberculatus and its Hox gene families provides insights of decapod evolution.</title>
        <authorList>
            <person name="Jeong J.-H."/>
            <person name="Song I."/>
            <person name="Kim S."/>
            <person name="Choi T."/>
            <person name="Kim D."/>
            <person name="Ryu S."/>
            <person name="Kim W."/>
        </authorList>
    </citation>
    <scope>NUCLEOTIDE SEQUENCE [LARGE SCALE GENOMIC DNA]</scope>
    <source>
        <tissue evidence="2">Muscle</tissue>
    </source>
</reference>
<dbReference type="AlphaFoldDB" id="A0A5B7G157"/>
<dbReference type="EMBL" id="VSRR010010115">
    <property type="protein sequence ID" value="MPC51347.1"/>
    <property type="molecule type" value="Genomic_DNA"/>
</dbReference>
<dbReference type="PANTHER" id="PTHR12147:SF26">
    <property type="entry name" value="PEPTIDASE M28 DOMAIN-CONTAINING PROTEIN"/>
    <property type="match status" value="1"/>
</dbReference>
<protein>
    <recommendedName>
        <fullName evidence="4">Peptidase M28 domain-containing protein</fullName>
    </recommendedName>
</protein>
<comment type="similarity">
    <text evidence="1">Belongs to the peptidase M28 family. M28B subfamily.</text>
</comment>
<dbReference type="GO" id="GO:0006508">
    <property type="term" value="P:proteolysis"/>
    <property type="evidence" value="ECO:0007669"/>
    <property type="project" value="InterPro"/>
</dbReference>
<dbReference type="GO" id="GO:0008235">
    <property type="term" value="F:metalloexopeptidase activity"/>
    <property type="evidence" value="ECO:0007669"/>
    <property type="project" value="InterPro"/>
</dbReference>
<organism evidence="2 3">
    <name type="scientific">Portunus trituberculatus</name>
    <name type="common">Swimming crab</name>
    <name type="synonym">Neptunus trituberculatus</name>
    <dbReference type="NCBI Taxonomy" id="210409"/>
    <lineage>
        <taxon>Eukaryota</taxon>
        <taxon>Metazoa</taxon>
        <taxon>Ecdysozoa</taxon>
        <taxon>Arthropoda</taxon>
        <taxon>Crustacea</taxon>
        <taxon>Multicrustacea</taxon>
        <taxon>Malacostraca</taxon>
        <taxon>Eumalacostraca</taxon>
        <taxon>Eucarida</taxon>
        <taxon>Decapoda</taxon>
        <taxon>Pleocyemata</taxon>
        <taxon>Brachyura</taxon>
        <taxon>Eubrachyura</taxon>
        <taxon>Portunoidea</taxon>
        <taxon>Portunidae</taxon>
        <taxon>Portuninae</taxon>
        <taxon>Portunus</taxon>
    </lineage>
</organism>
<keyword evidence="3" id="KW-1185">Reference proteome</keyword>
<dbReference type="OrthoDB" id="6343855at2759"/>
<dbReference type="SUPFAM" id="SSF53187">
    <property type="entry name" value="Zn-dependent exopeptidases"/>
    <property type="match status" value="1"/>
</dbReference>